<name>A0A0R1PCP6_9LACO</name>
<sequence length="62" mass="7255">MLAKFTGLGCPTFDDYIEELSIMFEMYPTNGEQQLRDVRKCLTLIDELEKMADRLPEVPRDK</sequence>
<evidence type="ECO:0000313" key="2">
    <source>
        <dbReference type="Proteomes" id="UP000051445"/>
    </source>
</evidence>
<dbReference type="OrthoDB" id="9949011at2"/>
<evidence type="ECO:0000313" key="1">
    <source>
        <dbReference type="EMBL" id="KRL27338.1"/>
    </source>
</evidence>
<dbReference type="PATRIC" id="fig|1423746.3.peg.1109"/>
<comment type="caution">
    <text evidence="1">The sequence shown here is derived from an EMBL/GenBank/DDBJ whole genome shotgun (WGS) entry which is preliminary data.</text>
</comment>
<dbReference type="RefSeq" id="WP_057751323.1">
    <property type="nucleotide sequence ID" value="NZ_AZER01000016.1"/>
</dbReference>
<protein>
    <submittedName>
        <fullName evidence="1">Uncharacterized protein</fullName>
    </submittedName>
</protein>
<organism evidence="1 2">
    <name type="scientific">Limosilactobacillus frumenti DSM 13145</name>
    <dbReference type="NCBI Taxonomy" id="1423746"/>
    <lineage>
        <taxon>Bacteria</taxon>
        <taxon>Bacillati</taxon>
        <taxon>Bacillota</taxon>
        <taxon>Bacilli</taxon>
        <taxon>Lactobacillales</taxon>
        <taxon>Lactobacillaceae</taxon>
        <taxon>Limosilactobacillus</taxon>
    </lineage>
</organism>
<dbReference type="EMBL" id="AZER01000016">
    <property type="protein sequence ID" value="KRL27338.1"/>
    <property type="molecule type" value="Genomic_DNA"/>
</dbReference>
<accession>A0A0R1PCP6</accession>
<dbReference type="Proteomes" id="UP000051445">
    <property type="component" value="Unassembled WGS sequence"/>
</dbReference>
<proteinExistence type="predicted"/>
<keyword evidence="2" id="KW-1185">Reference proteome</keyword>
<reference evidence="1 2" key="1">
    <citation type="journal article" date="2015" name="Genome Announc.">
        <title>Expanding the biotechnology potential of lactobacilli through comparative genomics of 213 strains and associated genera.</title>
        <authorList>
            <person name="Sun Z."/>
            <person name="Harris H.M."/>
            <person name="McCann A."/>
            <person name="Guo C."/>
            <person name="Argimon S."/>
            <person name="Zhang W."/>
            <person name="Yang X."/>
            <person name="Jeffery I.B."/>
            <person name="Cooney J.C."/>
            <person name="Kagawa T.F."/>
            <person name="Liu W."/>
            <person name="Song Y."/>
            <person name="Salvetti E."/>
            <person name="Wrobel A."/>
            <person name="Rasinkangas P."/>
            <person name="Parkhill J."/>
            <person name="Rea M.C."/>
            <person name="O'Sullivan O."/>
            <person name="Ritari J."/>
            <person name="Douillard F.P."/>
            <person name="Paul Ross R."/>
            <person name="Yang R."/>
            <person name="Briner A.E."/>
            <person name="Felis G.E."/>
            <person name="de Vos W.M."/>
            <person name="Barrangou R."/>
            <person name="Klaenhammer T.R."/>
            <person name="Caufield P.W."/>
            <person name="Cui Y."/>
            <person name="Zhang H."/>
            <person name="O'Toole P.W."/>
        </authorList>
    </citation>
    <scope>NUCLEOTIDE SEQUENCE [LARGE SCALE GENOMIC DNA]</scope>
    <source>
        <strain evidence="1 2">DSM 13145</strain>
    </source>
</reference>
<dbReference type="AlphaFoldDB" id="A0A0R1PCP6"/>
<gene>
    <name evidence="1" type="ORF">FD27_GL001093</name>
</gene>